<proteinExistence type="inferred from homology"/>
<gene>
    <name evidence="6" type="ORF">GN330_02080</name>
</gene>
<reference evidence="6 7" key="1">
    <citation type="submission" date="2019-12" db="EMBL/GenBank/DDBJ databases">
        <title>Nitratireductor arenosus sp. nov., Isolated from sea sand, Jeju island, South Korea.</title>
        <authorList>
            <person name="Kim W."/>
        </authorList>
    </citation>
    <scope>NUCLEOTIDE SEQUENCE [LARGE SCALE GENOMIC DNA]</scope>
    <source>
        <strain evidence="6 7">CAU 1489</strain>
    </source>
</reference>
<comment type="similarity">
    <text evidence="2">Belongs to the bacterial solute-binding protein 2 family.</text>
</comment>
<dbReference type="GO" id="GO:0030246">
    <property type="term" value="F:carbohydrate binding"/>
    <property type="evidence" value="ECO:0007669"/>
    <property type="project" value="TreeGrafter"/>
</dbReference>
<name>A0A844Q7I5_9HYPH</name>
<dbReference type="Pfam" id="PF13407">
    <property type="entry name" value="Peripla_BP_4"/>
    <property type="match status" value="1"/>
</dbReference>
<keyword evidence="7" id="KW-1185">Reference proteome</keyword>
<dbReference type="SUPFAM" id="SSF53822">
    <property type="entry name" value="Periplasmic binding protein-like I"/>
    <property type="match status" value="1"/>
</dbReference>
<feature type="chain" id="PRO_5032750380" evidence="4">
    <location>
        <begin position="27"/>
        <end position="351"/>
    </location>
</feature>
<dbReference type="InterPro" id="IPR050555">
    <property type="entry name" value="Bact_Solute-Bind_Prot2"/>
</dbReference>
<evidence type="ECO:0000256" key="2">
    <source>
        <dbReference type="ARBA" id="ARBA00007639"/>
    </source>
</evidence>
<comment type="caution">
    <text evidence="6">The sequence shown here is derived from an EMBL/GenBank/DDBJ whole genome shotgun (WGS) entry which is preliminary data.</text>
</comment>
<keyword evidence="3 4" id="KW-0732">Signal</keyword>
<dbReference type="RefSeq" id="WP_156710945.1">
    <property type="nucleotide sequence ID" value="NZ_WPHG01000001.1"/>
</dbReference>
<comment type="subcellular location">
    <subcellularLocation>
        <location evidence="1">Periplasm</location>
    </subcellularLocation>
</comment>
<sequence>MTAHKLKQAGAVALAAILTSSAAALAQPSGTVAFLMPDQASTRYEQHDFPGFKAEMEKLCPQCTLIYQNADADVARQQQQFNSVITQGAKVIVLDPVDSSAAASLVSLAQSQGIKVIAYDRPIPDKKADYYVSFDNEGIGQAIAESLMNHLKEKGLPTDTGGILQINGSPTDAAAGLIKDGIHAGVSASGYKTLAEFDTPDWAPPKAQEWTSGQITRFGAEIIGVVAANDGTGGGAIAAFKAAGVDPVPPVTGNDATIAALQLIIAGDQYNTISKPSEIVAAAAANVAVKMLNGETPEGKTTLYDTPSELFVPAVVTRANLKAEIIDKGINTAAELCTGRYAEGCAELGIK</sequence>
<protein>
    <submittedName>
        <fullName evidence="6">Substrate-binding domain-containing protein</fullName>
    </submittedName>
</protein>
<dbReference type="PANTHER" id="PTHR30036:SF1">
    <property type="entry name" value="D-XYLOSE-BINDING PERIPLASMIC PROTEIN"/>
    <property type="match status" value="1"/>
</dbReference>
<accession>A0A844Q7I5</accession>
<dbReference type="Proteomes" id="UP000463224">
    <property type="component" value="Unassembled WGS sequence"/>
</dbReference>
<evidence type="ECO:0000256" key="4">
    <source>
        <dbReference type="SAM" id="SignalP"/>
    </source>
</evidence>
<dbReference type="Gene3D" id="3.40.50.2300">
    <property type="match status" value="2"/>
</dbReference>
<feature type="signal peptide" evidence="4">
    <location>
        <begin position="1"/>
        <end position="26"/>
    </location>
</feature>
<dbReference type="CDD" id="cd19995">
    <property type="entry name" value="PBP1_ABC_xylose_binding-like"/>
    <property type="match status" value="1"/>
</dbReference>
<feature type="domain" description="Periplasmic binding protein" evidence="5">
    <location>
        <begin position="32"/>
        <end position="295"/>
    </location>
</feature>
<dbReference type="EMBL" id="WPHG01000001">
    <property type="protein sequence ID" value="MVA96046.1"/>
    <property type="molecule type" value="Genomic_DNA"/>
</dbReference>
<evidence type="ECO:0000256" key="3">
    <source>
        <dbReference type="ARBA" id="ARBA00022729"/>
    </source>
</evidence>
<evidence type="ECO:0000313" key="7">
    <source>
        <dbReference type="Proteomes" id="UP000463224"/>
    </source>
</evidence>
<evidence type="ECO:0000259" key="5">
    <source>
        <dbReference type="Pfam" id="PF13407"/>
    </source>
</evidence>
<dbReference type="AlphaFoldDB" id="A0A844Q7I5"/>
<evidence type="ECO:0000256" key="1">
    <source>
        <dbReference type="ARBA" id="ARBA00004418"/>
    </source>
</evidence>
<dbReference type="PANTHER" id="PTHR30036">
    <property type="entry name" value="D-XYLOSE-BINDING PERIPLASMIC PROTEIN"/>
    <property type="match status" value="1"/>
</dbReference>
<organism evidence="6 7">
    <name type="scientific">Nitratireductor arenosus</name>
    <dbReference type="NCBI Taxonomy" id="2682096"/>
    <lineage>
        <taxon>Bacteria</taxon>
        <taxon>Pseudomonadati</taxon>
        <taxon>Pseudomonadota</taxon>
        <taxon>Alphaproteobacteria</taxon>
        <taxon>Hyphomicrobiales</taxon>
        <taxon>Phyllobacteriaceae</taxon>
        <taxon>Nitratireductor</taxon>
    </lineage>
</organism>
<dbReference type="GO" id="GO:0030288">
    <property type="term" value="C:outer membrane-bounded periplasmic space"/>
    <property type="evidence" value="ECO:0007669"/>
    <property type="project" value="TreeGrafter"/>
</dbReference>
<dbReference type="InterPro" id="IPR025997">
    <property type="entry name" value="SBP_2_dom"/>
</dbReference>
<dbReference type="InterPro" id="IPR028082">
    <property type="entry name" value="Peripla_BP_I"/>
</dbReference>
<evidence type="ECO:0000313" key="6">
    <source>
        <dbReference type="EMBL" id="MVA96046.1"/>
    </source>
</evidence>